<accession>A0ABZ0URS5</accession>
<sequence>MNIKGHNKKNNNIQITSIENSKLQKIIGIDVIPVRMRDNDIVIKFIYWHNDNKKNGCSLEIGLKL</sequence>
<organism evidence="1 2">
    <name type="scientific">Candidatus Bandiella euplotis</name>
    <dbReference type="NCBI Taxonomy" id="1664265"/>
    <lineage>
        <taxon>Bacteria</taxon>
        <taxon>Pseudomonadati</taxon>
        <taxon>Pseudomonadota</taxon>
        <taxon>Alphaproteobacteria</taxon>
        <taxon>Rickettsiales</taxon>
        <taxon>Candidatus Midichloriaceae</taxon>
        <taxon>Candidatus Bandiella</taxon>
    </lineage>
</organism>
<evidence type="ECO:0000313" key="2">
    <source>
        <dbReference type="Proteomes" id="UP001327219"/>
    </source>
</evidence>
<geneLocation type="plasmid" evidence="1 2">
    <name>unnamed1</name>
</geneLocation>
<dbReference type="EMBL" id="CP110821">
    <property type="protein sequence ID" value="WPX97423.1"/>
    <property type="molecule type" value="Genomic_DNA"/>
</dbReference>
<dbReference type="RefSeq" id="WP_323733473.1">
    <property type="nucleotide sequence ID" value="NZ_CP110821.1"/>
</dbReference>
<keyword evidence="1" id="KW-0614">Plasmid</keyword>
<gene>
    <name evidence="1" type="ORF">Bandiella_01577</name>
</gene>
<dbReference type="Proteomes" id="UP001327219">
    <property type="component" value="Plasmid unnamed1"/>
</dbReference>
<evidence type="ECO:0000313" key="1">
    <source>
        <dbReference type="EMBL" id="WPX97423.1"/>
    </source>
</evidence>
<reference evidence="1 2" key="1">
    <citation type="submission" date="2022-11" db="EMBL/GenBank/DDBJ databases">
        <title>Host association and intracellularity evolved multiple times independently in the Rickettsiales.</title>
        <authorList>
            <person name="Castelli M."/>
            <person name="Nardi T."/>
            <person name="Gammuto L."/>
            <person name="Bellinzona G."/>
            <person name="Sabaneyeva E."/>
            <person name="Potekhin A."/>
            <person name="Serra V."/>
            <person name="Petroni G."/>
            <person name="Sassera D."/>
        </authorList>
    </citation>
    <scope>NUCLEOTIDE SEQUENCE [LARGE SCALE GENOMIC DNA]</scope>
    <source>
        <strain evidence="1 2">NDG2</strain>
        <plasmid evidence="1 2">unnamed1</plasmid>
    </source>
</reference>
<protein>
    <submittedName>
        <fullName evidence="1">Uncharacterized protein</fullName>
    </submittedName>
</protein>
<proteinExistence type="predicted"/>
<name>A0ABZ0URS5_9RICK</name>
<keyword evidence="2" id="KW-1185">Reference proteome</keyword>